<proteinExistence type="predicted"/>
<evidence type="ECO:0000256" key="1">
    <source>
        <dbReference type="SAM" id="MobiDB-lite"/>
    </source>
</evidence>
<evidence type="ECO:0000256" key="2">
    <source>
        <dbReference type="SAM" id="Phobius"/>
    </source>
</evidence>
<dbReference type="AlphaFoldDB" id="A0A518H2L4"/>
<evidence type="ECO:0000313" key="4">
    <source>
        <dbReference type="Proteomes" id="UP000317835"/>
    </source>
</evidence>
<feature type="region of interest" description="Disordered" evidence="1">
    <location>
        <begin position="133"/>
        <end position="188"/>
    </location>
</feature>
<accession>A0A518H2L4</accession>
<dbReference type="Proteomes" id="UP000317835">
    <property type="component" value="Chromosome"/>
</dbReference>
<dbReference type="Pfam" id="PF12138">
    <property type="entry name" value="Spherulin4"/>
    <property type="match status" value="1"/>
</dbReference>
<feature type="region of interest" description="Disordered" evidence="1">
    <location>
        <begin position="40"/>
        <end position="103"/>
    </location>
</feature>
<dbReference type="OrthoDB" id="508445at2"/>
<dbReference type="EMBL" id="CP036426">
    <property type="protein sequence ID" value="QDV35057.1"/>
    <property type="molecule type" value="Genomic_DNA"/>
</dbReference>
<dbReference type="InterPro" id="IPR021986">
    <property type="entry name" value="Spherulin4"/>
</dbReference>
<feature type="compositionally biased region" description="Pro residues" evidence="1">
    <location>
        <begin position="166"/>
        <end position="175"/>
    </location>
</feature>
<protein>
    <submittedName>
        <fullName evidence="3">Spherulation-specific family 4</fullName>
    </submittedName>
</protein>
<gene>
    <name evidence="3" type="ORF">ElP_29590</name>
</gene>
<sequence>MIRLDCPCGKTYVVQDEYAGKRTKCPACQAALVVPTAPAAGADAGAGGKPSPPPWWFDDARQDPSRPAGATPPTPAGAANPAPAPAPAPASGSGTKPKSKSKSRVPVALGGIGLLAVGLAACWAAGLFPGSTEDGGPPPPVTGISSTPAPGGGGTAGASPRSPTIGAPPPAPSPSPGGLDRGPAVAAAGGQVEGSVEARLQLLVPAYFYPAGPGLVEWERLFEAASRVPIVAVANPASGVGERPDPEYVAIIDRAARSGVTVVGYVFTKYGQRPAAEVREEVDRWVDFYPGIRGIFLDAQANQAAFVDHYAALASHVRGAIDDALVVTNPGTTCDEGYADPRVSDVIVIYEGVSGFDRFQLPGWADRASGVRFAALPHQVDAPERMRDYLHLADRRGIDLVYVCGSGFDRLPEFWEDQVESVLRINRGEAP</sequence>
<organism evidence="3 4">
    <name type="scientific">Tautonia plasticadhaerens</name>
    <dbReference type="NCBI Taxonomy" id="2527974"/>
    <lineage>
        <taxon>Bacteria</taxon>
        <taxon>Pseudomonadati</taxon>
        <taxon>Planctomycetota</taxon>
        <taxon>Planctomycetia</taxon>
        <taxon>Isosphaerales</taxon>
        <taxon>Isosphaeraceae</taxon>
        <taxon>Tautonia</taxon>
    </lineage>
</organism>
<keyword evidence="2" id="KW-1133">Transmembrane helix</keyword>
<reference evidence="3 4" key="1">
    <citation type="submission" date="2019-02" db="EMBL/GenBank/DDBJ databases">
        <title>Deep-cultivation of Planctomycetes and their phenomic and genomic characterization uncovers novel biology.</title>
        <authorList>
            <person name="Wiegand S."/>
            <person name="Jogler M."/>
            <person name="Boedeker C."/>
            <person name="Pinto D."/>
            <person name="Vollmers J."/>
            <person name="Rivas-Marin E."/>
            <person name="Kohn T."/>
            <person name="Peeters S.H."/>
            <person name="Heuer A."/>
            <person name="Rast P."/>
            <person name="Oberbeckmann S."/>
            <person name="Bunk B."/>
            <person name="Jeske O."/>
            <person name="Meyerdierks A."/>
            <person name="Storesund J.E."/>
            <person name="Kallscheuer N."/>
            <person name="Luecker S."/>
            <person name="Lage O.M."/>
            <person name="Pohl T."/>
            <person name="Merkel B.J."/>
            <person name="Hornburger P."/>
            <person name="Mueller R.-W."/>
            <person name="Bruemmer F."/>
            <person name="Labrenz M."/>
            <person name="Spormann A.M."/>
            <person name="Op den Camp H."/>
            <person name="Overmann J."/>
            <person name="Amann R."/>
            <person name="Jetten M.S.M."/>
            <person name="Mascher T."/>
            <person name="Medema M.H."/>
            <person name="Devos D.P."/>
            <person name="Kaster A.-K."/>
            <person name="Ovreas L."/>
            <person name="Rohde M."/>
            <person name="Galperin M.Y."/>
            <person name="Jogler C."/>
        </authorList>
    </citation>
    <scope>NUCLEOTIDE SEQUENCE [LARGE SCALE GENOMIC DNA]</scope>
    <source>
        <strain evidence="3 4">ElP</strain>
    </source>
</reference>
<dbReference type="PANTHER" id="PTHR35040:SF9">
    <property type="entry name" value="4-LIKE CELL SURFACE PROTEIN, PUTATIVE (AFU_ORTHOLOGUE AFUA_4G14080)-RELATED"/>
    <property type="match status" value="1"/>
</dbReference>
<keyword evidence="2" id="KW-0472">Membrane</keyword>
<name>A0A518H2L4_9BACT</name>
<feature type="transmembrane region" description="Helical" evidence="2">
    <location>
        <begin position="105"/>
        <end position="128"/>
    </location>
</feature>
<dbReference type="RefSeq" id="WP_145270384.1">
    <property type="nucleotide sequence ID" value="NZ_CP036426.1"/>
</dbReference>
<dbReference type="PANTHER" id="PTHR35040">
    <property type="match status" value="1"/>
</dbReference>
<keyword evidence="4" id="KW-1185">Reference proteome</keyword>
<evidence type="ECO:0000313" key="3">
    <source>
        <dbReference type="EMBL" id="QDV35057.1"/>
    </source>
</evidence>
<keyword evidence="2" id="KW-0812">Transmembrane</keyword>
<dbReference type="KEGG" id="tpla:ElP_29590"/>